<evidence type="ECO:0000313" key="2">
    <source>
        <dbReference type="EMBL" id="AET39289.1"/>
    </source>
</evidence>
<dbReference type="Proteomes" id="UP000006790">
    <property type="component" value="Chromosome 4"/>
</dbReference>
<name>G8JTD6_ERECY</name>
<dbReference type="EMBL" id="CP002500">
    <property type="protein sequence ID" value="AET39289.1"/>
    <property type="molecule type" value="Genomic_DNA"/>
</dbReference>
<feature type="compositionally biased region" description="Low complexity" evidence="1">
    <location>
        <begin position="440"/>
        <end position="450"/>
    </location>
</feature>
<dbReference type="GeneID" id="11469410"/>
<dbReference type="InParanoid" id="G8JTD6"/>
<reference evidence="3" key="1">
    <citation type="journal article" date="2012" name="G3 (Bethesda)">
        <title>Pichia sorbitophila, an interspecies yeast hybrid reveals early steps of genome resolution following polyploidization.</title>
        <authorList>
            <person name="Leh Louis V."/>
            <person name="Despons L."/>
            <person name="Friedrich A."/>
            <person name="Martin T."/>
            <person name="Durrens P."/>
            <person name="Casaregola S."/>
            <person name="Neuveglise C."/>
            <person name="Fairhead C."/>
            <person name="Marck C."/>
            <person name="Cruz J.A."/>
            <person name="Straub M.L."/>
            <person name="Kugler V."/>
            <person name="Sacerdot C."/>
            <person name="Uzunov Z."/>
            <person name="Thierry A."/>
            <person name="Weiss S."/>
            <person name="Bleykasten C."/>
            <person name="De Montigny J."/>
            <person name="Jacques N."/>
            <person name="Jung P."/>
            <person name="Lemaire M."/>
            <person name="Mallet S."/>
            <person name="Morel G."/>
            <person name="Richard G.F."/>
            <person name="Sarkar A."/>
            <person name="Savel G."/>
            <person name="Schacherer J."/>
            <person name="Seret M.L."/>
            <person name="Talla E."/>
            <person name="Samson G."/>
            <person name="Jubin C."/>
            <person name="Poulain J."/>
            <person name="Vacherie B."/>
            <person name="Barbe V."/>
            <person name="Pelletier E."/>
            <person name="Sherman D.J."/>
            <person name="Westhof E."/>
            <person name="Weissenbach J."/>
            <person name="Baret P.V."/>
            <person name="Wincker P."/>
            <person name="Gaillardin C."/>
            <person name="Dujon B."/>
            <person name="Souciet J.L."/>
        </authorList>
    </citation>
    <scope>NUCLEOTIDE SEQUENCE [LARGE SCALE GENOMIC DNA]</scope>
    <source>
        <strain evidence="3">CBS 270.75 / DBVPG 7215 / KCTC 17166 / NRRL Y-17582</strain>
    </source>
</reference>
<dbReference type="KEGG" id="erc:Ecym_4222"/>
<organism evidence="2 3">
    <name type="scientific">Eremothecium cymbalariae (strain CBS 270.75 / DBVPG 7215 / KCTC 17166 / NRRL Y-17582)</name>
    <name type="common">Yeast</name>
    <dbReference type="NCBI Taxonomy" id="931890"/>
    <lineage>
        <taxon>Eukaryota</taxon>
        <taxon>Fungi</taxon>
        <taxon>Dikarya</taxon>
        <taxon>Ascomycota</taxon>
        <taxon>Saccharomycotina</taxon>
        <taxon>Saccharomycetes</taxon>
        <taxon>Saccharomycetales</taxon>
        <taxon>Saccharomycetaceae</taxon>
        <taxon>Eremothecium</taxon>
    </lineage>
</organism>
<feature type="compositionally biased region" description="Basic residues" evidence="1">
    <location>
        <begin position="428"/>
        <end position="439"/>
    </location>
</feature>
<dbReference type="AlphaFoldDB" id="G8JTD6"/>
<protein>
    <submittedName>
        <fullName evidence="2">Uncharacterized protein</fullName>
    </submittedName>
</protein>
<keyword evidence="3" id="KW-1185">Reference proteome</keyword>
<dbReference type="OrthoDB" id="10405083at2759"/>
<feature type="region of interest" description="Disordered" evidence="1">
    <location>
        <begin position="342"/>
        <end position="384"/>
    </location>
</feature>
<sequence length="478" mass="53519">MNNRRGFDFDNEFAKLSEFRQKEINLLKHDDILKRRLEIETRIRNRSRLYLDDIRYFAKGRYDKTSLCYMNTMLMDNDRLRTGCHLHNMITNTQPSNAGSGERSNDGASCSVGQSCESTTARGSTAGELVKNNSGDEKDRSIVRIGRKNLEEYECNNDPTMVKEIIKNTEIAKILLGSKAATVKKEVQPPLSLPPKPRCLALSLKRRLDPTNVDHFNHKKFKRYKDYKNTEEDKNITECTSATVAFKVSSSASCDKQDGLSIMGASASDFKNQLIDPNNISAAAPCNMPYEDSNSNSDFFKPDESETNAKSIFPCEQISSAPSMTCGTSIQNSYSSDIAMQTPNGRESPMTLVGPTNVPDSREGISVDRSSISRDSQNVSSENVVTTKFPNATKNSQKNRILETCQDHITLNKTTDDSEGPRDIAVPTKKKSKKTRTKSSSRLEQRVSSSNDNASPPIKPFIPRALKKMRKLARKYDL</sequence>
<dbReference type="HOGENOM" id="CLU_571108_0_0_1"/>
<feature type="region of interest" description="Disordered" evidence="1">
    <location>
        <begin position="412"/>
        <end position="462"/>
    </location>
</feature>
<feature type="compositionally biased region" description="Polar residues" evidence="1">
    <location>
        <begin position="106"/>
        <end position="123"/>
    </location>
</feature>
<feature type="compositionally biased region" description="Low complexity" evidence="1">
    <location>
        <begin position="367"/>
        <end position="376"/>
    </location>
</feature>
<gene>
    <name evidence="2" type="ordered locus">Ecym_4222</name>
</gene>
<accession>G8JTD6</accession>
<dbReference type="RefSeq" id="XP_003646106.1">
    <property type="nucleotide sequence ID" value="XM_003646058.1"/>
</dbReference>
<feature type="region of interest" description="Disordered" evidence="1">
    <location>
        <begin position="94"/>
        <end position="137"/>
    </location>
</feature>
<evidence type="ECO:0000256" key="1">
    <source>
        <dbReference type="SAM" id="MobiDB-lite"/>
    </source>
</evidence>
<evidence type="ECO:0000313" key="3">
    <source>
        <dbReference type="Proteomes" id="UP000006790"/>
    </source>
</evidence>
<proteinExistence type="predicted"/>